<evidence type="ECO:0000259" key="5">
    <source>
        <dbReference type="PROSITE" id="PS50835"/>
    </source>
</evidence>
<dbReference type="GO" id="GO:0050852">
    <property type="term" value="P:T cell receptor signaling pathway"/>
    <property type="evidence" value="ECO:0007669"/>
    <property type="project" value="TreeGrafter"/>
</dbReference>
<dbReference type="GO" id="GO:0005102">
    <property type="term" value="F:signaling receptor binding"/>
    <property type="evidence" value="ECO:0007669"/>
    <property type="project" value="TreeGrafter"/>
</dbReference>
<dbReference type="InterPro" id="IPR013783">
    <property type="entry name" value="Ig-like_fold"/>
</dbReference>
<reference evidence="6 7" key="1">
    <citation type="submission" date="2019-02" db="EMBL/GenBank/DDBJ databases">
        <title>Opniocepnalus argus genome.</title>
        <authorList>
            <person name="Zhou C."/>
            <person name="Xiao S."/>
        </authorList>
    </citation>
    <scope>NUCLEOTIDE SEQUENCE [LARGE SCALE GENOMIC DNA]</scope>
    <source>
        <strain evidence="6">OARG1902GOOAL</strain>
        <tissue evidence="6">Muscle</tissue>
    </source>
</reference>
<evidence type="ECO:0000256" key="1">
    <source>
        <dbReference type="ARBA" id="ARBA00004370"/>
    </source>
</evidence>
<dbReference type="InterPro" id="IPR036179">
    <property type="entry name" value="Ig-like_dom_sf"/>
</dbReference>
<dbReference type="SUPFAM" id="SSF48726">
    <property type="entry name" value="Immunoglobulin"/>
    <property type="match status" value="2"/>
</dbReference>
<evidence type="ECO:0000256" key="2">
    <source>
        <dbReference type="ARBA" id="ARBA00023136"/>
    </source>
</evidence>
<dbReference type="Gene3D" id="2.60.40.10">
    <property type="entry name" value="Immunoglobulins"/>
    <property type="match status" value="2"/>
</dbReference>
<accession>A0A6G1Q850</accession>
<name>A0A6G1Q850_CHAAH</name>
<evidence type="ECO:0000313" key="7">
    <source>
        <dbReference type="Proteomes" id="UP000503349"/>
    </source>
</evidence>
<feature type="chain" id="PRO_5026049440" evidence="4">
    <location>
        <begin position="23"/>
        <end position="256"/>
    </location>
</feature>
<dbReference type="InterPro" id="IPR003599">
    <property type="entry name" value="Ig_sub"/>
</dbReference>
<dbReference type="AlphaFoldDB" id="A0A6G1Q850"/>
<keyword evidence="2" id="KW-0472">Membrane</keyword>
<organism evidence="6 7">
    <name type="scientific">Channa argus</name>
    <name type="common">Northern snakehead</name>
    <name type="synonym">Ophicephalus argus</name>
    <dbReference type="NCBI Taxonomy" id="215402"/>
    <lineage>
        <taxon>Eukaryota</taxon>
        <taxon>Metazoa</taxon>
        <taxon>Chordata</taxon>
        <taxon>Craniata</taxon>
        <taxon>Vertebrata</taxon>
        <taxon>Euteleostomi</taxon>
        <taxon>Actinopterygii</taxon>
        <taxon>Neopterygii</taxon>
        <taxon>Teleostei</taxon>
        <taxon>Neoteleostei</taxon>
        <taxon>Acanthomorphata</taxon>
        <taxon>Anabantaria</taxon>
        <taxon>Anabantiformes</taxon>
        <taxon>Channoidei</taxon>
        <taxon>Channidae</taxon>
        <taxon>Channa</taxon>
    </lineage>
</organism>
<dbReference type="GO" id="GO:0009897">
    <property type="term" value="C:external side of plasma membrane"/>
    <property type="evidence" value="ECO:0007669"/>
    <property type="project" value="TreeGrafter"/>
</dbReference>
<dbReference type="PANTHER" id="PTHR24100">
    <property type="entry name" value="BUTYROPHILIN"/>
    <property type="match status" value="1"/>
</dbReference>
<dbReference type="PROSITE" id="PS50835">
    <property type="entry name" value="IG_LIKE"/>
    <property type="match status" value="2"/>
</dbReference>
<dbReference type="InterPro" id="IPR050504">
    <property type="entry name" value="IgSF_BTN/MOG"/>
</dbReference>
<keyword evidence="3" id="KW-0393">Immunoglobulin domain</keyword>
<evidence type="ECO:0000256" key="3">
    <source>
        <dbReference type="ARBA" id="ARBA00023319"/>
    </source>
</evidence>
<protein>
    <submittedName>
        <fullName evidence="6">Junctional adhesion molecule-like</fullName>
    </submittedName>
</protein>
<evidence type="ECO:0000256" key="4">
    <source>
        <dbReference type="SAM" id="SignalP"/>
    </source>
</evidence>
<dbReference type="PANTHER" id="PTHR24100:SF151">
    <property type="entry name" value="ICOS LIGAND"/>
    <property type="match status" value="1"/>
</dbReference>
<dbReference type="InterPro" id="IPR003598">
    <property type="entry name" value="Ig_sub2"/>
</dbReference>
<reference evidence="7" key="2">
    <citation type="submission" date="2019-02" db="EMBL/GenBank/DDBJ databases">
        <title>Opniocepnalus argus Var Kimnra genome.</title>
        <authorList>
            <person name="Zhou C."/>
            <person name="Xiao S."/>
        </authorList>
    </citation>
    <scope>NUCLEOTIDE SEQUENCE [LARGE SCALE GENOMIC DNA]</scope>
</reference>
<gene>
    <name evidence="6" type="ORF">EXN66_Car014017</name>
</gene>
<comment type="subcellular location">
    <subcellularLocation>
        <location evidence="1">Membrane</location>
    </subcellularLocation>
</comment>
<dbReference type="SMART" id="SM00409">
    <property type="entry name" value="IG"/>
    <property type="match status" value="2"/>
</dbReference>
<dbReference type="SMART" id="SM00408">
    <property type="entry name" value="IGc2"/>
    <property type="match status" value="2"/>
</dbReference>
<dbReference type="InterPro" id="IPR013106">
    <property type="entry name" value="Ig_V-set"/>
</dbReference>
<dbReference type="EMBL" id="CM015724">
    <property type="protein sequence ID" value="KAF3698336.1"/>
    <property type="molecule type" value="Genomic_DNA"/>
</dbReference>
<feature type="domain" description="Ig-like" evidence="5">
    <location>
        <begin position="129"/>
        <end position="244"/>
    </location>
</feature>
<dbReference type="InterPro" id="IPR007110">
    <property type="entry name" value="Ig-like_dom"/>
</dbReference>
<feature type="signal peptide" evidence="4">
    <location>
        <begin position="1"/>
        <end position="22"/>
    </location>
</feature>
<dbReference type="Pfam" id="PF07686">
    <property type="entry name" value="V-set"/>
    <property type="match status" value="2"/>
</dbReference>
<feature type="domain" description="Ig-like" evidence="5">
    <location>
        <begin position="18"/>
        <end position="116"/>
    </location>
</feature>
<dbReference type="GO" id="GO:0001817">
    <property type="term" value="P:regulation of cytokine production"/>
    <property type="evidence" value="ECO:0007669"/>
    <property type="project" value="TreeGrafter"/>
</dbReference>
<sequence>MFALKSMSVCLLACFLSRSVSQASKQVKDVKPGATVTLHCQGPRDASIELVEWTKPDLKSDEYVFFFRDMQFNEDFQHPQFRGRVKLVDPEMKNGDFSVILKNVNIYDAGEYQCRIGKSHSGRSKRETPELINSVTMKVDPVHKHMTANTGDDVSLPCPTLSTSPITSVKWIMQNKKDYVFLNRNKRSVPDHQHPYYKDWVELEDGEMKDGDASLILKDVMNINSGRYECWIHHKGTNYKTSIIDLYVYPPDPHNN</sequence>
<proteinExistence type="predicted"/>
<keyword evidence="7" id="KW-1185">Reference proteome</keyword>
<evidence type="ECO:0000313" key="6">
    <source>
        <dbReference type="EMBL" id="KAF3698336.1"/>
    </source>
</evidence>
<dbReference type="Proteomes" id="UP000503349">
    <property type="component" value="Chromosome 13"/>
</dbReference>
<keyword evidence="4" id="KW-0732">Signal</keyword>